<dbReference type="Pfam" id="PF01981">
    <property type="entry name" value="PTH2"/>
    <property type="match status" value="1"/>
</dbReference>
<evidence type="ECO:0000313" key="6">
    <source>
        <dbReference type="Proteomes" id="UP000566995"/>
    </source>
</evidence>
<dbReference type="AlphaFoldDB" id="A0A7W7NZF9"/>
<dbReference type="PANTHER" id="PTHR12649">
    <property type="entry name" value="PEPTIDYL-TRNA HYDROLASE 2"/>
    <property type="match status" value="1"/>
</dbReference>
<evidence type="ECO:0000313" key="5">
    <source>
        <dbReference type="EMBL" id="MBB4861245.1"/>
    </source>
</evidence>
<dbReference type="Proteomes" id="UP000566995">
    <property type="component" value="Unassembled WGS sequence"/>
</dbReference>
<dbReference type="GO" id="GO:0005829">
    <property type="term" value="C:cytosol"/>
    <property type="evidence" value="ECO:0007669"/>
    <property type="project" value="TreeGrafter"/>
</dbReference>
<dbReference type="EC" id="3.1.1.29" evidence="1"/>
<organism evidence="5 6">
    <name type="scientific">Pseudomonas nitroreducens</name>
    <dbReference type="NCBI Taxonomy" id="46680"/>
    <lineage>
        <taxon>Bacteria</taxon>
        <taxon>Pseudomonadati</taxon>
        <taxon>Pseudomonadota</taxon>
        <taxon>Gammaproteobacteria</taxon>
        <taxon>Pseudomonadales</taxon>
        <taxon>Pseudomonadaceae</taxon>
        <taxon>Pseudomonas</taxon>
    </lineage>
</organism>
<evidence type="ECO:0000256" key="4">
    <source>
        <dbReference type="ARBA" id="ARBA00048707"/>
    </source>
</evidence>
<dbReference type="GO" id="GO:0004045">
    <property type="term" value="F:peptidyl-tRNA hydrolase activity"/>
    <property type="evidence" value="ECO:0007669"/>
    <property type="project" value="UniProtKB-EC"/>
</dbReference>
<evidence type="ECO:0000256" key="2">
    <source>
        <dbReference type="ARBA" id="ARBA00022801"/>
    </source>
</evidence>
<dbReference type="InterPro" id="IPR023476">
    <property type="entry name" value="Pep_tRNA_hydro_II_dom_sf"/>
</dbReference>
<dbReference type="RefSeq" id="WP_184585520.1">
    <property type="nucleotide sequence ID" value="NZ_JACHLI010000001.1"/>
</dbReference>
<dbReference type="EMBL" id="JACHLI010000001">
    <property type="protein sequence ID" value="MBB4861245.1"/>
    <property type="molecule type" value="Genomic_DNA"/>
</dbReference>
<evidence type="ECO:0000256" key="1">
    <source>
        <dbReference type="ARBA" id="ARBA00013260"/>
    </source>
</evidence>
<evidence type="ECO:0000256" key="3">
    <source>
        <dbReference type="ARBA" id="ARBA00038050"/>
    </source>
</evidence>
<dbReference type="InterPro" id="IPR002833">
    <property type="entry name" value="PTH2"/>
</dbReference>
<protein>
    <recommendedName>
        <fullName evidence="1">peptidyl-tRNA hydrolase</fullName>
        <ecNumber evidence="1">3.1.1.29</ecNumber>
    </recommendedName>
</protein>
<dbReference type="Gene3D" id="3.40.1490.10">
    <property type="entry name" value="Bit1"/>
    <property type="match status" value="1"/>
</dbReference>
<sequence>MPLDELAQLIAGGEKDEAPEEGLYIYSIVPTSLEMDAGKASAQNGHAFEYSLKCARHLVPEIAERYENHETRGSKVALKAKNQQQLVKAYVQARELGLPCALVADRTHVMPPHFDGSPIITACAIGPCTKAQARPITKKFQCL</sequence>
<proteinExistence type="inferred from homology"/>
<dbReference type="PANTHER" id="PTHR12649:SF11">
    <property type="entry name" value="PEPTIDYL-TRNA HYDROLASE 2, MITOCHONDRIAL"/>
    <property type="match status" value="1"/>
</dbReference>
<keyword evidence="2 5" id="KW-0378">Hydrolase</keyword>
<name>A0A7W7NZF9_PSENT</name>
<reference evidence="5 6" key="1">
    <citation type="submission" date="2020-08" db="EMBL/GenBank/DDBJ databases">
        <title>Functional genomics of gut bacteria from endangered species of beetles.</title>
        <authorList>
            <person name="Carlos-Shanley C."/>
        </authorList>
    </citation>
    <scope>NUCLEOTIDE SEQUENCE [LARGE SCALE GENOMIC DNA]</scope>
    <source>
        <strain evidence="5 6">S00179</strain>
    </source>
</reference>
<accession>A0A7W7NZF9</accession>
<gene>
    <name evidence="5" type="ORF">HNP46_000056</name>
</gene>
<comment type="catalytic activity">
    <reaction evidence="4">
        <text>an N-acyl-L-alpha-aminoacyl-tRNA + H2O = an N-acyl-L-amino acid + a tRNA + H(+)</text>
        <dbReference type="Rhea" id="RHEA:54448"/>
        <dbReference type="Rhea" id="RHEA-COMP:10123"/>
        <dbReference type="Rhea" id="RHEA-COMP:13883"/>
        <dbReference type="ChEBI" id="CHEBI:15377"/>
        <dbReference type="ChEBI" id="CHEBI:15378"/>
        <dbReference type="ChEBI" id="CHEBI:59874"/>
        <dbReference type="ChEBI" id="CHEBI:78442"/>
        <dbReference type="ChEBI" id="CHEBI:138191"/>
        <dbReference type="EC" id="3.1.1.29"/>
    </reaction>
</comment>
<comment type="similarity">
    <text evidence="3">Belongs to the PTH2 family.</text>
</comment>
<comment type="caution">
    <text evidence="5">The sequence shown here is derived from an EMBL/GenBank/DDBJ whole genome shotgun (WGS) entry which is preliminary data.</text>
</comment>
<dbReference type="SUPFAM" id="SSF102462">
    <property type="entry name" value="Peptidyl-tRNA hydrolase II"/>
    <property type="match status" value="1"/>
</dbReference>